<dbReference type="CDD" id="cd01014">
    <property type="entry name" value="nicotinamidase_related"/>
    <property type="match status" value="1"/>
</dbReference>
<dbReference type="InterPro" id="IPR036380">
    <property type="entry name" value="Isochorismatase-like_sf"/>
</dbReference>
<reference evidence="3 4" key="1">
    <citation type="submission" date="2019-03" db="EMBL/GenBank/DDBJ databases">
        <title>Genomic Encyclopedia of Type Strains, Phase IV (KMG-IV): sequencing the most valuable type-strain genomes for metagenomic binning, comparative biology and taxonomic classification.</title>
        <authorList>
            <person name="Goeker M."/>
        </authorList>
    </citation>
    <scope>NUCLEOTIDE SEQUENCE [LARGE SCALE GENOMIC DNA]</scope>
    <source>
        <strain evidence="3 4">DSM 24830</strain>
    </source>
</reference>
<dbReference type="EMBL" id="SMFQ01000003">
    <property type="protein sequence ID" value="TCJ87509.1"/>
    <property type="molecule type" value="Genomic_DNA"/>
</dbReference>
<dbReference type="InterPro" id="IPR050272">
    <property type="entry name" value="Isochorismatase-like_hydrls"/>
</dbReference>
<dbReference type="OrthoDB" id="1157330at2"/>
<protein>
    <submittedName>
        <fullName evidence="3">Nicotinamidase-related amidase</fullName>
    </submittedName>
</protein>
<keyword evidence="4" id="KW-1185">Reference proteome</keyword>
<feature type="domain" description="Isochorismatase-like" evidence="2">
    <location>
        <begin position="5"/>
        <end position="147"/>
    </location>
</feature>
<dbReference type="Proteomes" id="UP000294887">
    <property type="component" value="Unassembled WGS sequence"/>
</dbReference>
<comment type="caution">
    <text evidence="3">The sequence shown here is derived from an EMBL/GenBank/DDBJ whole genome shotgun (WGS) entry which is preliminary data.</text>
</comment>
<gene>
    <name evidence="3" type="ORF">EV695_2019</name>
</gene>
<dbReference type="SUPFAM" id="SSF52499">
    <property type="entry name" value="Isochorismatase-like hydrolases"/>
    <property type="match status" value="1"/>
</dbReference>
<name>A0A4R1F4Q7_9GAMM</name>
<dbReference type="AlphaFoldDB" id="A0A4R1F4Q7"/>
<dbReference type="GO" id="GO:0016787">
    <property type="term" value="F:hydrolase activity"/>
    <property type="evidence" value="ECO:0007669"/>
    <property type="project" value="UniProtKB-KW"/>
</dbReference>
<organism evidence="3 4">
    <name type="scientific">Cocleimonas flava</name>
    <dbReference type="NCBI Taxonomy" id="634765"/>
    <lineage>
        <taxon>Bacteria</taxon>
        <taxon>Pseudomonadati</taxon>
        <taxon>Pseudomonadota</taxon>
        <taxon>Gammaproteobacteria</taxon>
        <taxon>Thiotrichales</taxon>
        <taxon>Thiotrichaceae</taxon>
        <taxon>Cocleimonas</taxon>
    </lineage>
</organism>
<proteinExistence type="predicted"/>
<keyword evidence="1" id="KW-0378">Hydrolase</keyword>
<dbReference type="PANTHER" id="PTHR43540:SF1">
    <property type="entry name" value="ISOCHORISMATASE HYDROLASE"/>
    <property type="match status" value="1"/>
</dbReference>
<sequence length="181" mass="19941">MTQGLIIVDVQNDYFTGGTMELVNMSAASENCKALLENFRNKNAPLFHIQHLAAREGATFFIPETEGCEIHSDVTPTDDEPVFVKHFPSAFRGTDLEKVLKSRGVTEVIICGAMTHMCIDTTTRAAFDLGFKCQVIHDACATKDLEFNGELVKAKDVQNAFMAALSVPFAQIVSTKEYLES</sequence>
<dbReference type="RefSeq" id="WP_131905779.1">
    <property type="nucleotide sequence ID" value="NZ_BAAAFU010000004.1"/>
</dbReference>
<evidence type="ECO:0000313" key="4">
    <source>
        <dbReference type="Proteomes" id="UP000294887"/>
    </source>
</evidence>
<dbReference type="Gene3D" id="3.40.50.850">
    <property type="entry name" value="Isochorismatase-like"/>
    <property type="match status" value="1"/>
</dbReference>
<evidence type="ECO:0000313" key="3">
    <source>
        <dbReference type="EMBL" id="TCJ87509.1"/>
    </source>
</evidence>
<dbReference type="InterPro" id="IPR000868">
    <property type="entry name" value="Isochorismatase-like_dom"/>
</dbReference>
<evidence type="ECO:0000256" key="1">
    <source>
        <dbReference type="ARBA" id="ARBA00022801"/>
    </source>
</evidence>
<dbReference type="PANTHER" id="PTHR43540">
    <property type="entry name" value="PEROXYUREIDOACRYLATE/UREIDOACRYLATE AMIDOHYDROLASE-RELATED"/>
    <property type="match status" value="1"/>
</dbReference>
<dbReference type="Pfam" id="PF00857">
    <property type="entry name" value="Isochorismatase"/>
    <property type="match status" value="1"/>
</dbReference>
<accession>A0A4R1F4Q7</accession>
<evidence type="ECO:0000259" key="2">
    <source>
        <dbReference type="Pfam" id="PF00857"/>
    </source>
</evidence>